<reference evidence="2 3" key="1">
    <citation type="submission" date="2018-03" db="EMBL/GenBank/DDBJ databases">
        <title>Genomic Encyclopedia of Archaeal and Bacterial Type Strains, Phase II (KMG-II): from individual species to whole genera.</title>
        <authorList>
            <person name="Goeker M."/>
        </authorList>
    </citation>
    <scope>NUCLEOTIDE SEQUENCE [LARGE SCALE GENOMIC DNA]</scope>
    <source>
        <strain evidence="2 3">DSM 22727</strain>
    </source>
</reference>
<comment type="caution">
    <text evidence="2">The sequence shown here is derived from an EMBL/GenBank/DDBJ whole genome shotgun (WGS) entry which is preliminary data.</text>
</comment>
<accession>A0ABX5E9Z3</accession>
<evidence type="ECO:0000313" key="3">
    <source>
        <dbReference type="Proteomes" id="UP000239997"/>
    </source>
</evidence>
<keyword evidence="1" id="KW-0732">Signal</keyword>
<feature type="chain" id="PRO_5045776189" evidence="1">
    <location>
        <begin position="20"/>
        <end position="517"/>
    </location>
</feature>
<dbReference type="Proteomes" id="UP000239997">
    <property type="component" value="Unassembled WGS sequence"/>
</dbReference>
<feature type="signal peptide" evidence="1">
    <location>
        <begin position="1"/>
        <end position="19"/>
    </location>
</feature>
<protein>
    <submittedName>
        <fullName evidence="2">Uncharacterized protein</fullName>
    </submittedName>
</protein>
<keyword evidence="3" id="KW-1185">Reference proteome</keyword>
<proteinExistence type="predicted"/>
<evidence type="ECO:0000313" key="2">
    <source>
        <dbReference type="EMBL" id="PRX15317.1"/>
    </source>
</evidence>
<organism evidence="2 3">
    <name type="scientific">Nonlabens ulvanivorans</name>
    <name type="common">Persicivirga ulvanivorans</name>
    <dbReference type="NCBI Taxonomy" id="906888"/>
    <lineage>
        <taxon>Bacteria</taxon>
        <taxon>Pseudomonadati</taxon>
        <taxon>Bacteroidota</taxon>
        <taxon>Flavobacteriia</taxon>
        <taxon>Flavobacteriales</taxon>
        <taxon>Flavobacteriaceae</taxon>
        <taxon>Nonlabens</taxon>
    </lineage>
</organism>
<dbReference type="EMBL" id="PVNA01000001">
    <property type="protein sequence ID" value="PRX15317.1"/>
    <property type="molecule type" value="Genomic_DNA"/>
</dbReference>
<sequence length="517" mass="58949">MIKTITILTMSLCSLMAFSQIAPELIVSKPVEVKKSTNQIVYGTEDDQGNTIILMNNFEGGVQFMVKLDENINVMKADALKAKRKENVISDIRFNSNKLEALVDTEKTFVTASFDVSKNEFNIPKYKVFKSLNAIINPNATIFSPNKEYYLKSYRTAKGRKPLKDKRNFVIGDKEWNELEVKTITSDLPPEFYEGFTFYQTSSILDDKTVIMQSIPHFIKEIKGKSSRKSRNLKKNLPREIKFNFLPPNSNEASKTLYLGSDSRAIISSNYITDKENLYAVSITQEFSFEEGLLDKSFIQVDKISFSTKEVIDTKEYEIEKSTGEFFVNVIKTITKDDSGSIKFVAEHIYSGNFFNDAIYDNLKYEGHGDVLIGEITNNKSNFYYLDRKMKNEVIQKIKGAGSRFTSGVFSFEKNNELYVLLNSGNFSEIDKNNFTANYLDSASQKIRDKKGIGALLKNIKSQAYVFKLGANGLEYEAIEKNYDNNLAFEKAYLNEKGEVIVATGEWNSKQFVKMKF</sequence>
<evidence type="ECO:0000256" key="1">
    <source>
        <dbReference type="SAM" id="SignalP"/>
    </source>
</evidence>
<name>A0ABX5E9Z3_NONUL</name>
<gene>
    <name evidence="2" type="ORF">LY02_00533</name>
</gene>
<dbReference type="RefSeq" id="WP_146128636.1">
    <property type="nucleotide sequence ID" value="NZ_JPJI01000032.1"/>
</dbReference>